<evidence type="ECO:0000313" key="2">
    <source>
        <dbReference type="EMBL" id="AQZ54630.1"/>
    </source>
</evidence>
<name>A0A1U9ZAF8_9CAUD</name>
<protein>
    <submittedName>
        <fullName evidence="2">Uncharacterized protein</fullName>
    </submittedName>
</protein>
<keyword evidence="1" id="KW-1133">Transmembrane helix</keyword>
<dbReference type="RefSeq" id="YP_009600631.1">
    <property type="nucleotide sequence ID" value="NC_041925.1"/>
</dbReference>
<keyword evidence="1" id="KW-0472">Membrane</keyword>
<dbReference type="KEGG" id="vg:40076437"/>
<accession>A0A1U9ZAF8</accession>
<sequence length="86" mass="10198">MMSQILITLCLMTFVRLIGYDGQALRWERYIAIPLMSLILIYPPAVYFTIPECREPPFILLVIFSTIAIITFLCKGRYEYLRRYLK</sequence>
<dbReference type="EMBL" id="KY742649">
    <property type="protein sequence ID" value="AQZ54630.1"/>
    <property type="molecule type" value="Genomic_DNA"/>
</dbReference>
<dbReference type="Proteomes" id="UP000221468">
    <property type="component" value="Segment"/>
</dbReference>
<feature type="transmembrane region" description="Helical" evidence="1">
    <location>
        <begin position="29"/>
        <end position="50"/>
    </location>
</feature>
<feature type="transmembrane region" description="Helical" evidence="1">
    <location>
        <begin position="57"/>
        <end position="78"/>
    </location>
</feature>
<reference evidence="2 3" key="1">
    <citation type="journal article" date="2019" name="Genomics">
        <title>Genomic analyses of a novel bacteriophage (VB_PmiS-Isfahan) within Siphoviridae family infecting Proteus mirabilis.</title>
        <authorList>
            <person name="Yazdi M."/>
            <person name="Bouzari M."/>
            <person name="Ghaemi E.A."/>
        </authorList>
    </citation>
    <scope>NUCLEOTIDE SEQUENCE [LARGE SCALE GENOMIC DNA]</scope>
</reference>
<proteinExistence type="predicted"/>
<keyword evidence="3" id="KW-1185">Reference proteome</keyword>
<dbReference type="GeneID" id="40076437"/>
<organism evidence="2 3">
    <name type="scientific">Proteus phage VB_PmiS-Isfahan</name>
    <dbReference type="NCBI Taxonomy" id="1969841"/>
    <lineage>
        <taxon>Viruses</taxon>
        <taxon>Duplodnaviria</taxon>
        <taxon>Heunggongvirae</taxon>
        <taxon>Uroviricota</taxon>
        <taxon>Caudoviricetes</taxon>
        <taxon>Gorganvirus</taxon>
        <taxon>Gorganvirus isfahan</taxon>
    </lineage>
</organism>
<evidence type="ECO:0000313" key="3">
    <source>
        <dbReference type="Proteomes" id="UP000221468"/>
    </source>
</evidence>
<keyword evidence="1" id="KW-0812">Transmembrane</keyword>
<evidence type="ECO:0000256" key="1">
    <source>
        <dbReference type="SAM" id="Phobius"/>
    </source>
</evidence>